<protein>
    <recommendedName>
        <fullName evidence="3">Lipoprotein</fullName>
    </recommendedName>
</protein>
<dbReference type="KEGG" id="ggr:HKW67_08555"/>
<evidence type="ECO:0008006" key="3">
    <source>
        <dbReference type="Google" id="ProtNLM"/>
    </source>
</evidence>
<name>A0A6M4ILG2_9BACT</name>
<dbReference type="AlphaFoldDB" id="A0A6M4ILG2"/>
<gene>
    <name evidence="1" type="ORF">HKW67_08555</name>
</gene>
<dbReference type="EMBL" id="CP053085">
    <property type="protein sequence ID" value="QJR35553.1"/>
    <property type="molecule type" value="Genomic_DNA"/>
</dbReference>
<dbReference type="PROSITE" id="PS51257">
    <property type="entry name" value="PROKAR_LIPOPROTEIN"/>
    <property type="match status" value="1"/>
</dbReference>
<evidence type="ECO:0000313" key="2">
    <source>
        <dbReference type="Proteomes" id="UP000500938"/>
    </source>
</evidence>
<accession>A0A6M4ILG2</accession>
<dbReference type="RefSeq" id="WP_171224985.1">
    <property type="nucleotide sequence ID" value="NZ_CP053085.1"/>
</dbReference>
<reference evidence="1 2" key="1">
    <citation type="submission" date="2020-05" db="EMBL/GenBank/DDBJ databases">
        <title>Complete genome sequence of Gemmatimonas greenlandica TET16.</title>
        <authorList>
            <person name="Zeng Y."/>
        </authorList>
    </citation>
    <scope>NUCLEOTIDE SEQUENCE [LARGE SCALE GENOMIC DNA]</scope>
    <source>
        <strain evidence="1 2">TET16</strain>
    </source>
</reference>
<keyword evidence="2" id="KW-1185">Reference proteome</keyword>
<proteinExistence type="predicted"/>
<organism evidence="1 2">
    <name type="scientific">Gemmatimonas groenlandica</name>
    <dbReference type="NCBI Taxonomy" id="2732249"/>
    <lineage>
        <taxon>Bacteria</taxon>
        <taxon>Pseudomonadati</taxon>
        <taxon>Gemmatimonadota</taxon>
        <taxon>Gemmatimonadia</taxon>
        <taxon>Gemmatimonadales</taxon>
        <taxon>Gemmatimonadaceae</taxon>
        <taxon>Gemmatimonas</taxon>
    </lineage>
</organism>
<sequence length="302" mass="32745">MPLPTRSRLLFLLTAGAILLGCGSAETSIPRAWRPLRLGAASGEAPGCPPVAGTYGVESELLFATLVSQHLPVAARDISWSAFSLQGEADTALTVIVMNAREGADTLRLQHGVAYVCADGWLTPTFPAAGLISDGTHESSSELRGADRDVVIAGANDGALVARLRTTTHDEVALWCGDGCRSMRVPFSAKSTVRWERQARLTTDVATIDPDDPRLRLDPRETRATRRIREALPPYVTLRGVGPRADGWHVSIDLPDNAKLVEVLRTLNATPGIADARVERLYETLNLEGSWHEVLWLRVTSR</sequence>
<evidence type="ECO:0000313" key="1">
    <source>
        <dbReference type="EMBL" id="QJR35553.1"/>
    </source>
</evidence>
<dbReference type="Proteomes" id="UP000500938">
    <property type="component" value="Chromosome"/>
</dbReference>